<reference evidence="2" key="1">
    <citation type="journal article" date="2019" name="Int. J. Syst. Evol. Microbiol.">
        <title>The Global Catalogue of Microorganisms (GCM) 10K type strain sequencing project: providing services to taxonomists for standard genome sequencing and annotation.</title>
        <authorList>
            <consortium name="The Broad Institute Genomics Platform"/>
            <consortium name="The Broad Institute Genome Sequencing Center for Infectious Disease"/>
            <person name="Wu L."/>
            <person name="Ma J."/>
        </authorList>
    </citation>
    <scope>NUCLEOTIDE SEQUENCE [LARGE SCALE GENOMIC DNA]</scope>
    <source>
        <strain evidence="2">KCTC 42423</strain>
    </source>
</reference>
<sequence>MFFRLQHYFRFILRSTNQHGVHSPFIYQLVTRCFYDKTTHASYGAIASLFRKRKPAKLTIKTARLLNRLPRFLRCKTVLIIEDSPIISTIVTIENTLTVTSEINSDVHYDMICVHRQSATPQLLDQLISKTHNDTVLLITNIHQSSQSIDQWQQLKTHAKTRVTIETFNLGFVFFRKEQAKEDFIIRK</sequence>
<accession>A0ABW5N7S6</accession>
<name>A0ABW5N7S6_9FLAO</name>
<keyword evidence="2" id="KW-1185">Reference proteome</keyword>
<evidence type="ECO:0000313" key="1">
    <source>
        <dbReference type="EMBL" id="MFD2591251.1"/>
    </source>
</evidence>
<protein>
    <recommendedName>
        <fullName evidence="3">Response regulatory domain-containing protein</fullName>
    </recommendedName>
</protein>
<evidence type="ECO:0008006" key="3">
    <source>
        <dbReference type="Google" id="ProtNLM"/>
    </source>
</evidence>
<dbReference type="EMBL" id="JBHULX010000017">
    <property type="protein sequence ID" value="MFD2591251.1"/>
    <property type="molecule type" value="Genomic_DNA"/>
</dbReference>
<proteinExistence type="predicted"/>
<comment type="caution">
    <text evidence="1">The sequence shown here is derived from an EMBL/GenBank/DDBJ whole genome shotgun (WGS) entry which is preliminary data.</text>
</comment>
<dbReference type="Proteomes" id="UP001597459">
    <property type="component" value="Unassembled WGS sequence"/>
</dbReference>
<dbReference type="RefSeq" id="WP_176029241.1">
    <property type="nucleotide sequence ID" value="NZ_JBHSJV010000001.1"/>
</dbReference>
<evidence type="ECO:0000313" key="2">
    <source>
        <dbReference type="Proteomes" id="UP001597459"/>
    </source>
</evidence>
<gene>
    <name evidence="1" type="ORF">ACFSTE_10485</name>
</gene>
<organism evidence="1 2">
    <name type="scientific">Aquimarina hainanensis</name>
    <dbReference type="NCBI Taxonomy" id="1578017"/>
    <lineage>
        <taxon>Bacteria</taxon>
        <taxon>Pseudomonadati</taxon>
        <taxon>Bacteroidota</taxon>
        <taxon>Flavobacteriia</taxon>
        <taxon>Flavobacteriales</taxon>
        <taxon>Flavobacteriaceae</taxon>
        <taxon>Aquimarina</taxon>
    </lineage>
</organism>